<dbReference type="SUPFAM" id="SSF48113">
    <property type="entry name" value="Heme-dependent peroxidases"/>
    <property type="match status" value="1"/>
</dbReference>
<feature type="disulfide bond" evidence="14">
    <location>
        <begin position="36"/>
        <end position="112"/>
    </location>
</feature>
<dbReference type="PRINTS" id="PR00461">
    <property type="entry name" value="PLPEROXIDASE"/>
</dbReference>
<evidence type="ECO:0000256" key="11">
    <source>
        <dbReference type="PIRSR" id="PIRSR600823-1"/>
    </source>
</evidence>
<keyword evidence="19" id="KW-1185">Reference proteome</keyword>
<evidence type="ECO:0000256" key="10">
    <source>
        <dbReference type="ARBA" id="ARBA00023324"/>
    </source>
</evidence>
<dbReference type="InterPro" id="IPR010255">
    <property type="entry name" value="Haem_peroxidase_sf"/>
</dbReference>
<dbReference type="PANTHER" id="PTHR31235">
    <property type="entry name" value="PEROXIDASE 25-RELATED"/>
    <property type="match status" value="1"/>
</dbReference>
<feature type="region of interest" description="Disordered" evidence="16">
    <location>
        <begin position="212"/>
        <end position="241"/>
    </location>
</feature>
<keyword evidence="8" id="KW-0560">Oxidoreductase</keyword>
<feature type="binding site" evidence="12">
    <location>
        <position position="73"/>
    </location>
    <ligand>
        <name>Ca(2+)</name>
        <dbReference type="ChEBI" id="CHEBI:29108"/>
        <label>1</label>
    </ligand>
</feature>
<keyword evidence="14" id="KW-1015">Disulfide bond</keyword>
<dbReference type="PRINTS" id="PR00458">
    <property type="entry name" value="PEROXIDASE"/>
</dbReference>
<evidence type="ECO:0000256" key="14">
    <source>
        <dbReference type="PIRSR" id="PIRSR600823-5"/>
    </source>
</evidence>
<evidence type="ECO:0000256" key="5">
    <source>
        <dbReference type="ARBA" id="ARBA00022559"/>
    </source>
</evidence>
<evidence type="ECO:0000256" key="7">
    <source>
        <dbReference type="ARBA" id="ARBA00022723"/>
    </source>
</evidence>
<evidence type="ECO:0000256" key="13">
    <source>
        <dbReference type="PIRSR" id="PIRSR600823-4"/>
    </source>
</evidence>
<comment type="function">
    <text evidence="3">Removal of H(2)O(2), oxidation of toxic reductants, biosynthesis and degradation of lignin, suberization, auxin catabolism, response to environmental stresses such as wounding, pathogen attack and oxidative stress. These functions might be dependent on each isozyme/isoform in each plant tissue.</text>
</comment>
<evidence type="ECO:0000256" key="12">
    <source>
        <dbReference type="PIRSR" id="PIRSR600823-3"/>
    </source>
</evidence>
<comment type="cofactor">
    <cofactor evidence="12">
        <name>Ca(2+)</name>
        <dbReference type="ChEBI" id="CHEBI:29108"/>
    </cofactor>
    <text evidence="12">Binds 2 calcium ions per subunit.</text>
</comment>
<feature type="non-terminal residue" evidence="18">
    <location>
        <position position="241"/>
    </location>
</feature>
<keyword evidence="9" id="KW-0408">Iron</keyword>
<keyword evidence="6" id="KW-0349">Heme</keyword>
<gene>
    <name evidence="18" type="ORF">KI387_024581</name>
</gene>
<comment type="similarity">
    <text evidence="15">Belongs to the peroxidase family.</text>
</comment>
<evidence type="ECO:0000256" key="3">
    <source>
        <dbReference type="ARBA" id="ARBA00002322"/>
    </source>
</evidence>
<dbReference type="InterPro" id="IPR000823">
    <property type="entry name" value="Peroxidase_pln"/>
</dbReference>
<accession>A0AA38G3F2</accession>
<reference evidence="18 19" key="1">
    <citation type="journal article" date="2021" name="Nat. Plants">
        <title>The Taxus genome provides insights into paclitaxel biosynthesis.</title>
        <authorList>
            <person name="Xiong X."/>
            <person name="Gou J."/>
            <person name="Liao Q."/>
            <person name="Li Y."/>
            <person name="Zhou Q."/>
            <person name="Bi G."/>
            <person name="Li C."/>
            <person name="Du R."/>
            <person name="Wang X."/>
            <person name="Sun T."/>
            <person name="Guo L."/>
            <person name="Liang H."/>
            <person name="Lu P."/>
            <person name="Wu Y."/>
            <person name="Zhang Z."/>
            <person name="Ro D.K."/>
            <person name="Shang Y."/>
            <person name="Huang S."/>
            <person name="Yan J."/>
        </authorList>
    </citation>
    <scope>NUCLEOTIDE SEQUENCE [LARGE SCALE GENOMIC DNA]</scope>
    <source>
        <strain evidence="18">Ta-2019</strain>
    </source>
</reference>
<evidence type="ECO:0000256" key="1">
    <source>
        <dbReference type="ARBA" id="ARBA00000189"/>
    </source>
</evidence>
<evidence type="ECO:0000256" key="16">
    <source>
        <dbReference type="SAM" id="MobiDB-lite"/>
    </source>
</evidence>
<keyword evidence="7 12" id="KW-0479">Metal-binding</keyword>
<dbReference type="Gene3D" id="1.10.520.10">
    <property type="match status" value="1"/>
</dbReference>
<feature type="binding site" evidence="12">
    <location>
        <position position="75"/>
    </location>
    <ligand>
        <name>Ca(2+)</name>
        <dbReference type="ChEBI" id="CHEBI:29108"/>
        <label>1</label>
    </ligand>
</feature>
<feature type="non-terminal residue" evidence="18">
    <location>
        <position position="1"/>
    </location>
</feature>
<dbReference type="InterPro" id="IPR002016">
    <property type="entry name" value="Haem_peroxidase"/>
</dbReference>
<comment type="caution">
    <text evidence="18">The sequence shown here is derived from an EMBL/GenBank/DDBJ whole genome shotgun (WGS) entry which is preliminary data.</text>
</comment>
<dbReference type="GO" id="GO:0006979">
    <property type="term" value="P:response to oxidative stress"/>
    <property type="evidence" value="ECO:0007669"/>
    <property type="project" value="InterPro"/>
</dbReference>
<keyword evidence="12" id="KW-0106">Calcium</keyword>
<dbReference type="GO" id="GO:0046872">
    <property type="term" value="F:metal ion binding"/>
    <property type="evidence" value="ECO:0007669"/>
    <property type="project" value="UniProtKB-KW"/>
</dbReference>
<evidence type="ECO:0000313" key="18">
    <source>
        <dbReference type="EMBL" id="KAH9315954.1"/>
    </source>
</evidence>
<feature type="binding site" evidence="12">
    <location>
        <position position="86"/>
    </location>
    <ligand>
        <name>Ca(2+)</name>
        <dbReference type="ChEBI" id="CHEBI:29108"/>
        <label>1</label>
    </ligand>
</feature>
<protein>
    <recommendedName>
        <fullName evidence="4">peroxidase</fullName>
        <ecNumber evidence="4">1.11.1.7</ecNumber>
    </recommendedName>
</protein>
<evidence type="ECO:0000259" key="17">
    <source>
        <dbReference type="PROSITE" id="PS50873"/>
    </source>
</evidence>
<dbReference type="EC" id="1.11.1.7" evidence="4"/>
<feature type="domain" description="Plant heme peroxidase family profile" evidence="17">
    <location>
        <begin position="26"/>
        <end position="195"/>
    </location>
</feature>
<comment type="catalytic activity">
    <reaction evidence="1">
        <text>2 a phenolic donor + H2O2 = 2 a phenolic radical donor + 2 H2O</text>
        <dbReference type="Rhea" id="RHEA:56136"/>
        <dbReference type="ChEBI" id="CHEBI:15377"/>
        <dbReference type="ChEBI" id="CHEBI:16240"/>
        <dbReference type="ChEBI" id="CHEBI:139520"/>
        <dbReference type="ChEBI" id="CHEBI:139521"/>
        <dbReference type="EC" id="1.11.1.7"/>
    </reaction>
</comment>
<dbReference type="EMBL" id="JAHRHJ020000005">
    <property type="protein sequence ID" value="KAH9315954.1"/>
    <property type="molecule type" value="Genomic_DNA"/>
</dbReference>
<comment type="cofactor">
    <cofactor evidence="2">
        <name>heme b</name>
        <dbReference type="ChEBI" id="CHEBI:60344"/>
    </cofactor>
</comment>
<feature type="binding site" evidence="12">
    <location>
        <position position="68"/>
    </location>
    <ligand>
        <name>Ca(2+)</name>
        <dbReference type="ChEBI" id="CHEBI:29108"/>
        <label>1</label>
    </ligand>
</feature>
<evidence type="ECO:0000256" key="4">
    <source>
        <dbReference type="ARBA" id="ARBA00012313"/>
    </source>
</evidence>
<evidence type="ECO:0000256" key="6">
    <source>
        <dbReference type="ARBA" id="ARBA00022617"/>
    </source>
</evidence>
<dbReference type="PROSITE" id="PS50873">
    <property type="entry name" value="PEROXIDASE_4"/>
    <property type="match status" value="1"/>
</dbReference>
<feature type="active site" description="Proton acceptor" evidence="11">
    <location>
        <position position="67"/>
    </location>
</feature>
<feature type="site" description="Transition state stabilizer" evidence="13">
    <location>
        <position position="63"/>
    </location>
</feature>
<dbReference type="FunFam" id="1.10.520.10:FF:000008">
    <property type="entry name" value="Peroxidase"/>
    <property type="match status" value="1"/>
</dbReference>
<evidence type="ECO:0000256" key="2">
    <source>
        <dbReference type="ARBA" id="ARBA00001970"/>
    </source>
</evidence>
<keyword evidence="5" id="KW-0575">Peroxidase</keyword>
<dbReference type="GO" id="GO:0140825">
    <property type="term" value="F:lactoperoxidase activity"/>
    <property type="evidence" value="ECO:0007669"/>
    <property type="project" value="UniProtKB-EC"/>
</dbReference>
<dbReference type="GO" id="GO:0020037">
    <property type="term" value="F:heme binding"/>
    <property type="evidence" value="ECO:0007669"/>
    <property type="project" value="InterPro"/>
</dbReference>
<feature type="binding site" evidence="12">
    <location>
        <position position="71"/>
    </location>
    <ligand>
        <name>Ca(2+)</name>
        <dbReference type="ChEBI" id="CHEBI:29108"/>
        <label>1</label>
    </ligand>
</feature>
<dbReference type="Pfam" id="PF00141">
    <property type="entry name" value="peroxidase"/>
    <property type="match status" value="1"/>
</dbReference>
<dbReference type="Proteomes" id="UP000824469">
    <property type="component" value="Unassembled WGS sequence"/>
</dbReference>
<evidence type="ECO:0000256" key="9">
    <source>
        <dbReference type="ARBA" id="ARBA00023004"/>
    </source>
</evidence>
<evidence type="ECO:0000313" key="19">
    <source>
        <dbReference type="Proteomes" id="UP000824469"/>
    </source>
</evidence>
<feature type="disulfide bond" evidence="14">
    <location>
        <begin position="69"/>
        <end position="74"/>
    </location>
</feature>
<feature type="compositionally biased region" description="Basic and acidic residues" evidence="16">
    <location>
        <begin position="216"/>
        <end position="234"/>
    </location>
</feature>
<dbReference type="GO" id="GO:0042744">
    <property type="term" value="P:hydrogen peroxide catabolic process"/>
    <property type="evidence" value="ECO:0007669"/>
    <property type="project" value="UniProtKB-KW"/>
</dbReference>
<dbReference type="AlphaFoldDB" id="A0AA38G3F2"/>
<name>A0AA38G3F2_TAXCH</name>
<evidence type="ECO:0000256" key="15">
    <source>
        <dbReference type="RuleBase" id="RU004241"/>
    </source>
</evidence>
<evidence type="ECO:0000256" key="8">
    <source>
        <dbReference type="ARBA" id="ARBA00023002"/>
    </source>
</evidence>
<organism evidence="18 19">
    <name type="scientific">Taxus chinensis</name>
    <name type="common">Chinese yew</name>
    <name type="synonym">Taxus wallichiana var. chinensis</name>
    <dbReference type="NCBI Taxonomy" id="29808"/>
    <lineage>
        <taxon>Eukaryota</taxon>
        <taxon>Viridiplantae</taxon>
        <taxon>Streptophyta</taxon>
        <taxon>Embryophyta</taxon>
        <taxon>Tracheophyta</taxon>
        <taxon>Spermatophyta</taxon>
        <taxon>Pinopsida</taxon>
        <taxon>Pinidae</taxon>
        <taxon>Conifers II</taxon>
        <taxon>Cupressales</taxon>
        <taxon>Taxaceae</taxon>
        <taxon>Taxus</taxon>
    </lineage>
</organism>
<feature type="binding site" evidence="12">
    <location>
        <position position="77"/>
    </location>
    <ligand>
        <name>Ca(2+)</name>
        <dbReference type="ChEBI" id="CHEBI:29108"/>
        <label>1</label>
    </ligand>
</feature>
<keyword evidence="10" id="KW-0376">Hydrogen peroxide</keyword>
<sequence length="241" mass="27102">YMMGKHLVQLHCGLLQLWIIVGLGVGVEVGFYSSTCSNAESVVRFTVEEHVREDPKIASSLLRLHYHDCFVQGCDGSVLIAGANAERNAAGHAGLRGFDVIEKAKTRLEIICPGIVSCADIVALAARDAVSLSNGPDYAVPTGRRETESFRPPMTRLTCRTRRTRYRFSSVNLLQKASLRSLYSGSRCSQYGAHNWDDCVLLRERPPLQFWHGGRRRSDDQSRIFDGTERDLSQRRRRKFT</sequence>
<proteinExistence type="inferred from homology"/>